<dbReference type="GO" id="GO:0012505">
    <property type="term" value="C:endomembrane system"/>
    <property type="evidence" value="ECO:0007669"/>
    <property type="project" value="UniProtKB-SubCell"/>
</dbReference>
<comment type="similarity">
    <text evidence="2">Belongs to the V-ATPase e1/e2 subunit family.</text>
</comment>
<evidence type="ECO:0000256" key="8">
    <source>
        <dbReference type="ARBA" id="ARBA00023136"/>
    </source>
</evidence>
<gene>
    <name evidence="10" type="ORF">IEO21_05546</name>
</gene>
<comment type="caution">
    <text evidence="10">The sequence shown here is derived from an EMBL/GenBank/DDBJ whole genome shotgun (WGS) entry which is preliminary data.</text>
</comment>
<reference evidence="10" key="1">
    <citation type="submission" date="2020-11" db="EMBL/GenBank/DDBJ databases">
        <authorList>
            <person name="Koelle M."/>
            <person name="Horta M.A.C."/>
            <person name="Nowrousian M."/>
            <person name="Ohm R.A."/>
            <person name="Benz P."/>
            <person name="Pilgard A."/>
        </authorList>
    </citation>
    <scope>NUCLEOTIDE SEQUENCE</scope>
    <source>
        <strain evidence="10">FPRL280</strain>
    </source>
</reference>
<sequence>MSSSLPTVFVLAIVLALMACSWFATPKGPQQTLIRTSCMLTLACCYLMWAVTYLAQVFPLESKGLLYSQNHTADASSRTTEVICRGINRLPASNARIF</sequence>
<reference evidence="10" key="2">
    <citation type="journal article" name="Front. Microbiol.">
        <title>Degradative Capacity of Two Strains of Rhodonia placenta: From Phenotype to Genotype.</title>
        <authorList>
            <person name="Kolle M."/>
            <person name="Horta M.A.C."/>
            <person name="Nowrousian M."/>
            <person name="Ohm R.A."/>
            <person name="Benz J.P."/>
            <person name="Pilgard A."/>
        </authorList>
    </citation>
    <scope>NUCLEOTIDE SEQUENCE</scope>
    <source>
        <strain evidence="10">FPRL280</strain>
    </source>
</reference>
<comment type="subcellular location">
    <subcellularLocation>
        <location evidence="1">Endomembrane system</location>
        <topology evidence="1">Multi-pass membrane protein</topology>
    </subcellularLocation>
</comment>
<dbReference type="GO" id="GO:0046961">
    <property type="term" value="F:proton-transporting ATPase activity, rotational mechanism"/>
    <property type="evidence" value="ECO:0007669"/>
    <property type="project" value="InterPro"/>
</dbReference>
<feature type="transmembrane region" description="Helical" evidence="9">
    <location>
        <begin position="37"/>
        <end position="58"/>
    </location>
</feature>
<keyword evidence="8 9" id="KW-0472">Membrane</keyword>
<dbReference type="GO" id="GO:0000220">
    <property type="term" value="C:vacuolar proton-transporting V-type ATPase, V0 domain"/>
    <property type="evidence" value="ECO:0007669"/>
    <property type="project" value="TreeGrafter"/>
</dbReference>
<keyword evidence="6 9" id="KW-1133">Transmembrane helix</keyword>
<dbReference type="GO" id="GO:0007035">
    <property type="term" value="P:vacuolar acidification"/>
    <property type="evidence" value="ECO:0007669"/>
    <property type="project" value="TreeGrafter"/>
</dbReference>
<evidence type="ECO:0000256" key="2">
    <source>
        <dbReference type="ARBA" id="ARBA00008328"/>
    </source>
</evidence>
<keyword evidence="3" id="KW-0813">Transport</keyword>
<name>A0A8H7U269_9APHY</name>
<dbReference type="Proteomes" id="UP000639403">
    <property type="component" value="Unassembled WGS sequence"/>
</dbReference>
<evidence type="ECO:0000313" key="11">
    <source>
        <dbReference type="Proteomes" id="UP000639403"/>
    </source>
</evidence>
<feature type="transmembrane region" description="Helical" evidence="9">
    <location>
        <begin position="6"/>
        <end position="25"/>
    </location>
</feature>
<evidence type="ECO:0000313" key="10">
    <source>
        <dbReference type="EMBL" id="KAF9813509.1"/>
    </source>
</evidence>
<evidence type="ECO:0000256" key="3">
    <source>
        <dbReference type="ARBA" id="ARBA00022448"/>
    </source>
</evidence>
<organism evidence="10 11">
    <name type="scientific">Rhodonia placenta</name>
    <dbReference type="NCBI Taxonomy" id="104341"/>
    <lineage>
        <taxon>Eukaryota</taxon>
        <taxon>Fungi</taxon>
        <taxon>Dikarya</taxon>
        <taxon>Basidiomycota</taxon>
        <taxon>Agaricomycotina</taxon>
        <taxon>Agaricomycetes</taxon>
        <taxon>Polyporales</taxon>
        <taxon>Adustoporiaceae</taxon>
        <taxon>Rhodonia</taxon>
    </lineage>
</organism>
<keyword evidence="7" id="KW-0406">Ion transport</keyword>
<accession>A0A8H7U269</accession>
<protein>
    <submittedName>
        <fullName evidence="10">Uncharacterized protein</fullName>
    </submittedName>
</protein>
<dbReference type="PANTHER" id="PTHR12263">
    <property type="entry name" value="VACUOLAR ATP SYNTHASE SUBUNIT H"/>
    <property type="match status" value="1"/>
</dbReference>
<evidence type="ECO:0000256" key="4">
    <source>
        <dbReference type="ARBA" id="ARBA00022692"/>
    </source>
</evidence>
<evidence type="ECO:0000256" key="5">
    <source>
        <dbReference type="ARBA" id="ARBA00022781"/>
    </source>
</evidence>
<proteinExistence type="inferred from homology"/>
<evidence type="ECO:0000256" key="1">
    <source>
        <dbReference type="ARBA" id="ARBA00004127"/>
    </source>
</evidence>
<dbReference type="AlphaFoldDB" id="A0A8H7U269"/>
<evidence type="ECO:0000256" key="9">
    <source>
        <dbReference type="SAM" id="Phobius"/>
    </source>
</evidence>
<evidence type="ECO:0000256" key="6">
    <source>
        <dbReference type="ARBA" id="ARBA00022989"/>
    </source>
</evidence>
<keyword evidence="4 9" id="KW-0812">Transmembrane</keyword>
<keyword evidence="5" id="KW-0375">Hydrogen ion transport</keyword>
<dbReference type="InterPro" id="IPR008389">
    <property type="entry name" value="ATPase_V0-cplx_e1/e2_su"/>
</dbReference>
<dbReference type="PANTHER" id="PTHR12263:SF0">
    <property type="entry name" value="V-TYPE PROTON ATPASE SUBUNIT"/>
    <property type="match status" value="1"/>
</dbReference>
<evidence type="ECO:0000256" key="7">
    <source>
        <dbReference type="ARBA" id="ARBA00023065"/>
    </source>
</evidence>
<dbReference type="EMBL" id="JADOXO010000103">
    <property type="protein sequence ID" value="KAF9813509.1"/>
    <property type="molecule type" value="Genomic_DNA"/>
</dbReference>
<dbReference type="Pfam" id="PF05493">
    <property type="entry name" value="ATP_synt_H"/>
    <property type="match status" value="1"/>
</dbReference>